<feature type="non-terminal residue" evidence="3">
    <location>
        <position position="769"/>
    </location>
</feature>
<reference evidence="3 4" key="1">
    <citation type="journal article" date="2019" name="Sci. Rep.">
        <title>Comparative genomics of chytrid fungi reveal insights into the obligate biotrophic and pathogenic lifestyle of Synchytrium endobioticum.</title>
        <authorList>
            <person name="van de Vossenberg B.T.L.H."/>
            <person name="Warris S."/>
            <person name="Nguyen H.D.T."/>
            <person name="van Gent-Pelzer M.P.E."/>
            <person name="Joly D.L."/>
            <person name="van de Geest H.C."/>
            <person name="Bonants P.J.M."/>
            <person name="Smith D.S."/>
            <person name="Levesque C.A."/>
            <person name="van der Lee T.A.J."/>
        </authorList>
    </citation>
    <scope>NUCLEOTIDE SEQUENCE [LARGE SCALE GENOMIC DNA]</scope>
    <source>
        <strain evidence="3 4">MB42</strain>
    </source>
</reference>
<feature type="transmembrane region" description="Helical" evidence="1">
    <location>
        <begin position="621"/>
        <end position="647"/>
    </location>
</feature>
<evidence type="ECO:0000313" key="4">
    <source>
        <dbReference type="Proteomes" id="UP000317494"/>
    </source>
</evidence>
<dbReference type="EMBL" id="QEAN01000460">
    <property type="protein sequence ID" value="TPX36065.1"/>
    <property type="molecule type" value="Genomic_DNA"/>
</dbReference>
<feature type="transmembrane region" description="Helical" evidence="1">
    <location>
        <begin position="271"/>
        <end position="292"/>
    </location>
</feature>
<feature type="transmembrane region" description="Helical" evidence="1">
    <location>
        <begin position="83"/>
        <end position="105"/>
    </location>
</feature>
<feature type="transmembrane region" description="Helical" evidence="1">
    <location>
        <begin position="494"/>
        <end position="520"/>
    </location>
</feature>
<name>A0A507CEQ7_9FUNG</name>
<accession>A0A507CEQ7</accession>
<sequence length="769" mass="83714">MLLLPVVLASSVLTTAALSVDSYQSNGHGRLVARAVYTSSVTDDDHAQHATAEAIGGQNEFIVSPRHPVGVMTAWTSPARGELMFLGLSICIASVSLTFCIHTFLNGIRDLRTLLAVILLSLVSVALVVGPIGSLIATAKERYSQASHSSLPEYASGSPGQVEMTADDEVAASSEYLEESVNAMVNAVETRRNSYNRAVPIPVGDLVERDVGAIAPVPHRSGTDHRLIKRTRVPFSWIDRQAADAEAGASRHHPSYVGFPRERTSHDLSQFVISAALLVLAIGVFATTASFIHDGVLGRVPAFAGTMLVAFGEIIPAAVIGVLSVKIWNRVEGYFDPPYHISQERVASLNGPELGTDANDLMEYSSPKFATFASKYYASMKYSALSSACLDLEKQDGPHIAGSLYGTFGETSPKSISEPASYRASVMSHSQTQSGHQLTKRMLPQRNDIEAQPSTPAVSRVYRRYGICTAVFFLAYSGYLSFLIHLLAEERWNVGVSMLLALGQAASLHITLLFGALTIWEITYRPRLQSLERLAIRLSRIAGANVIRDDVGLLEGSPSDDIQQLSDTGASDYHPHVGTVGHATDRRVHSRYGICAAAFPFAYLGAISYLIHLLAEERWNFGVSMLLALGDVASLHITLLFGILTIWEVSYRRRLHSLKRLAIRLARIAEATAVRDDVGRLEGSASDDLQQLRDIPVTDYHPHVGTVGHATDRRVHSRYGICEAVSLFVYCGYLSFLFHLLAEERWNFGVSMLLALGDVASLHITLLFG</sequence>
<dbReference type="VEuPathDB" id="FungiDB:SeMB42_g07108"/>
<gene>
    <name evidence="3" type="ORF">SeMB42_g07108</name>
</gene>
<evidence type="ECO:0000256" key="1">
    <source>
        <dbReference type="SAM" id="Phobius"/>
    </source>
</evidence>
<comment type="caution">
    <text evidence="3">The sequence shown here is derived from an EMBL/GenBank/DDBJ whole genome shotgun (WGS) entry which is preliminary data.</text>
</comment>
<feature type="signal peptide" evidence="2">
    <location>
        <begin position="1"/>
        <end position="17"/>
    </location>
</feature>
<feature type="transmembrane region" description="Helical" evidence="1">
    <location>
        <begin position="592"/>
        <end position="615"/>
    </location>
</feature>
<keyword evidence="2" id="KW-0732">Signal</keyword>
<evidence type="ECO:0000256" key="2">
    <source>
        <dbReference type="SAM" id="SignalP"/>
    </source>
</evidence>
<feature type="transmembrane region" description="Helical" evidence="1">
    <location>
        <begin position="465"/>
        <end position="488"/>
    </location>
</feature>
<feature type="transmembrane region" description="Helical" evidence="1">
    <location>
        <begin position="111"/>
        <end position="137"/>
    </location>
</feature>
<proteinExistence type="predicted"/>
<keyword evidence="1" id="KW-1133">Transmembrane helix</keyword>
<feature type="transmembrane region" description="Helical" evidence="1">
    <location>
        <begin position="721"/>
        <end position="742"/>
    </location>
</feature>
<dbReference type="Proteomes" id="UP000317494">
    <property type="component" value="Unassembled WGS sequence"/>
</dbReference>
<protein>
    <submittedName>
        <fullName evidence="3">Uncharacterized protein</fullName>
    </submittedName>
</protein>
<feature type="transmembrane region" description="Helical" evidence="1">
    <location>
        <begin position="304"/>
        <end position="325"/>
    </location>
</feature>
<keyword evidence="4" id="KW-1185">Reference proteome</keyword>
<dbReference type="AlphaFoldDB" id="A0A507CEQ7"/>
<evidence type="ECO:0000313" key="3">
    <source>
        <dbReference type="EMBL" id="TPX36065.1"/>
    </source>
</evidence>
<feature type="chain" id="PRO_5021282518" evidence="2">
    <location>
        <begin position="18"/>
        <end position="769"/>
    </location>
</feature>
<feature type="transmembrane region" description="Helical" evidence="1">
    <location>
        <begin position="748"/>
        <end position="768"/>
    </location>
</feature>
<keyword evidence="1" id="KW-0472">Membrane</keyword>
<keyword evidence="1" id="KW-0812">Transmembrane</keyword>
<organism evidence="3 4">
    <name type="scientific">Synchytrium endobioticum</name>
    <dbReference type="NCBI Taxonomy" id="286115"/>
    <lineage>
        <taxon>Eukaryota</taxon>
        <taxon>Fungi</taxon>
        <taxon>Fungi incertae sedis</taxon>
        <taxon>Chytridiomycota</taxon>
        <taxon>Chytridiomycota incertae sedis</taxon>
        <taxon>Chytridiomycetes</taxon>
        <taxon>Synchytriales</taxon>
        <taxon>Synchytriaceae</taxon>
        <taxon>Synchytrium</taxon>
    </lineage>
</organism>